<dbReference type="Proteomes" id="UP000285780">
    <property type="component" value="Unassembled WGS sequence"/>
</dbReference>
<dbReference type="GO" id="GO:0016020">
    <property type="term" value="C:membrane"/>
    <property type="evidence" value="ECO:0007669"/>
    <property type="project" value="UniProtKB-SubCell"/>
</dbReference>
<feature type="transmembrane region" description="Helical" evidence="10">
    <location>
        <begin position="135"/>
        <end position="154"/>
    </location>
</feature>
<dbReference type="GO" id="GO:0005524">
    <property type="term" value="F:ATP binding"/>
    <property type="evidence" value="ECO:0007669"/>
    <property type="project" value="InterPro"/>
</dbReference>
<dbReference type="GO" id="GO:0016491">
    <property type="term" value="F:oxidoreductase activity"/>
    <property type="evidence" value="ECO:0007669"/>
    <property type="project" value="UniProtKB-KW"/>
</dbReference>
<feature type="transmembrane region" description="Helical" evidence="10">
    <location>
        <begin position="221"/>
        <end position="238"/>
    </location>
</feature>
<dbReference type="InterPro" id="IPR012336">
    <property type="entry name" value="Thioredoxin-like_fold"/>
</dbReference>
<dbReference type="Gene3D" id="3.90.70.10">
    <property type="entry name" value="Cysteine proteinases"/>
    <property type="match status" value="1"/>
</dbReference>
<comment type="subcellular location">
    <subcellularLocation>
        <location evidence="1">Membrane</location>
        <topology evidence="1">Multi-pass membrane protein</topology>
    </subcellularLocation>
</comment>
<dbReference type="GO" id="GO:0008233">
    <property type="term" value="F:peptidase activity"/>
    <property type="evidence" value="ECO:0007669"/>
    <property type="project" value="InterPro"/>
</dbReference>
<feature type="domain" description="Peptidase C39" evidence="11">
    <location>
        <begin position="2"/>
        <end position="121"/>
    </location>
</feature>
<gene>
    <name evidence="12" type="ORF">C8N26_2550</name>
</gene>
<keyword evidence="5 10" id="KW-1133">Transmembrane helix</keyword>
<dbReference type="Pfam" id="PF13462">
    <property type="entry name" value="Thioredoxin_4"/>
    <property type="match status" value="1"/>
</dbReference>
<dbReference type="AlphaFoldDB" id="A0A420DYN1"/>
<dbReference type="InterPro" id="IPR017937">
    <property type="entry name" value="Thioredoxin_CS"/>
</dbReference>
<feature type="transmembrane region" description="Helical" evidence="10">
    <location>
        <begin position="304"/>
        <end position="325"/>
    </location>
</feature>
<comment type="caution">
    <text evidence="12">The sequence shown here is derived from an EMBL/GenBank/DDBJ whole genome shotgun (WGS) entry which is preliminary data.</text>
</comment>
<dbReference type="CDD" id="cd12921">
    <property type="entry name" value="VKOR_4"/>
    <property type="match status" value="1"/>
</dbReference>
<evidence type="ECO:0000256" key="2">
    <source>
        <dbReference type="ARBA" id="ARBA00006214"/>
    </source>
</evidence>
<dbReference type="GO" id="GO:0006508">
    <property type="term" value="P:proteolysis"/>
    <property type="evidence" value="ECO:0007669"/>
    <property type="project" value="InterPro"/>
</dbReference>
<dbReference type="Gene3D" id="1.20.1440.130">
    <property type="entry name" value="VKOR domain"/>
    <property type="match status" value="1"/>
</dbReference>
<name>A0A420DYN1_9FLAO</name>
<evidence type="ECO:0000256" key="3">
    <source>
        <dbReference type="ARBA" id="ARBA00022692"/>
    </source>
</evidence>
<dbReference type="Pfam" id="PF07884">
    <property type="entry name" value="VKOR"/>
    <property type="match status" value="1"/>
</dbReference>
<reference evidence="12 13" key="1">
    <citation type="submission" date="2018-09" db="EMBL/GenBank/DDBJ databases">
        <title>Genomic Encyclopedia of Archaeal and Bacterial Type Strains, Phase II (KMG-II): from individual species to whole genera.</title>
        <authorList>
            <person name="Goeker M."/>
        </authorList>
    </citation>
    <scope>NUCLEOTIDE SEQUENCE [LARGE SCALE GENOMIC DNA]</scope>
    <source>
        <strain evidence="12 13">DSM 16505</strain>
    </source>
</reference>
<evidence type="ECO:0000256" key="9">
    <source>
        <dbReference type="ARBA" id="ARBA00023284"/>
    </source>
</evidence>
<organism evidence="12 13">
    <name type="scientific">Tenacibaculum lutimaris</name>
    <dbReference type="NCBI Taxonomy" id="285258"/>
    <lineage>
        <taxon>Bacteria</taxon>
        <taxon>Pseudomonadati</taxon>
        <taxon>Bacteroidota</taxon>
        <taxon>Flavobacteriia</taxon>
        <taxon>Flavobacteriales</taxon>
        <taxon>Flavobacteriaceae</taxon>
        <taxon>Tenacibaculum</taxon>
    </lineage>
</organism>
<dbReference type="RefSeq" id="WP_120187563.1">
    <property type="nucleotide sequence ID" value="NZ_RAQM01000012.1"/>
</dbReference>
<dbReference type="Pfam" id="PF03412">
    <property type="entry name" value="Peptidase_C39"/>
    <property type="match status" value="1"/>
</dbReference>
<keyword evidence="3 10" id="KW-0812">Transmembrane</keyword>
<feature type="transmembrane region" description="Helical" evidence="10">
    <location>
        <begin position="271"/>
        <end position="292"/>
    </location>
</feature>
<dbReference type="InterPro" id="IPR012932">
    <property type="entry name" value="VKOR"/>
</dbReference>
<evidence type="ECO:0000256" key="5">
    <source>
        <dbReference type="ARBA" id="ARBA00022989"/>
    </source>
</evidence>
<keyword evidence="6" id="KW-0560">Oxidoreductase</keyword>
<dbReference type="Gene3D" id="3.40.30.10">
    <property type="entry name" value="Glutaredoxin"/>
    <property type="match status" value="1"/>
</dbReference>
<evidence type="ECO:0000256" key="4">
    <source>
        <dbReference type="ARBA" id="ARBA00022719"/>
    </source>
</evidence>
<keyword evidence="7 10" id="KW-0472">Membrane</keyword>
<keyword evidence="9" id="KW-0676">Redox-active center</keyword>
<keyword evidence="8" id="KW-1015">Disulfide bond</keyword>
<evidence type="ECO:0000313" key="13">
    <source>
        <dbReference type="Proteomes" id="UP000285780"/>
    </source>
</evidence>
<keyword evidence="13" id="KW-1185">Reference proteome</keyword>
<dbReference type="InterPro" id="IPR038354">
    <property type="entry name" value="VKOR_sf"/>
</dbReference>
<dbReference type="PROSITE" id="PS50990">
    <property type="entry name" value="PEPTIDASE_C39"/>
    <property type="match status" value="1"/>
</dbReference>
<feature type="transmembrane region" description="Helical" evidence="10">
    <location>
        <begin position="160"/>
        <end position="180"/>
    </location>
</feature>
<feature type="transmembrane region" description="Helical" evidence="10">
    <location>
        <begin position="244"/>
        <end position="262"/>
    </location>
</feature>
<sequence>MKDTLIPLVQKLLKKNRIPFDREELSFQIQSHPSYPSLHAITGVLDHFNIENVAADVPVNSETLLQLPDCFIAQINSDYGQELIVLERKQLDYIIYNSENKKTKLSENEFLDKFTGIIVAVEQTKNAEVPKENSNFLKTVSLITLSFLVLFSFYKSSVSLYNIVYFSLSILGVIISVAIMKQELGLKSSIGDTFCSGTDEKKDCDAILTSKGAEIVKGYKLSDFSILYFSGLSILTLIQISNPILSYTISLLAIPVTIYSLYYQYVVVKKWCLLCLSIVGVLWIQALTPILTNNYIDTFIVNDFISLGIIAFSSLIAWSYLKPLITNVHTLKKEKVESVKFKRNFTLFESLLQKSPQLNTHIENSKEITFGNHNSSLEIVIVTNPFCGHCKPVHTHVDEILKKFNNNVKIKIRFNINPSDQNSDVVKITSRLLEIYESKGEKECLSAMDDIYGGEKPNTWLKKWGECKHNELYIPELERENNWCKENNINFTPEILINGRSFPKEYNRTDLIFFIEDLEETTKILSVV</sequence>
<evidence type="ECO:0000259" key="11">
    <source>
        <dbReference type="PROSITE" id="PS50990"/>
    </source>
</evidence>
<dbReference type="GO" id="GO:0048038">
    <property type="term" value="F:quinone binding"/>
    <property type="evidence" value="ECO:0007669"/>
    <property type="project" value="UniProtKB-KW"/>
</dbReference>
<evidence type="ECO:0000256" key="10">
    <source>
        <dbReference type="SAM" id="Phobius"/>
    </source>
</evidence>
<dbReference type="InterPro" id="IPR005074">
    <property type="entry name" value="Peptidase_C39"/>
</dbReference>
<dbReference type="PROSITE" id="PS00194">
    <property type="entry name" value="THIOREDOXIN_1"/>
    <property type="match status" value="1"/>
</dbReference>
<evidence type="ECO:0000313" key="12">
    <source>
        <dbReference type="EMBL" id="RKF02903.1"/>
    </source>
</evidence>
<proteinExistence type="inferred from homology"/>
<evidence type="ECO:0000256" key="6">
    <source>
        <dbReference type="ARBA" id="ARBA00023002"/>
    </source>
</evidence>
<evidence type="ECO:0000256" key="7">
    <source>
        <dbReference type="ARBA" id="ARBA00023136"/>
    </source>
</evidence>
<evidence type="ECO:0000256" key="8">
    <source>
        <dbReference type="ARBA" id="ARBA00023157"/>
    </source>
</evidence>
<evidence type="ECO:0000256" key="1">
    <source>
        <dbReference type="ARBA" id="ARBA00004141"/>
    </source>
</evidence>
<comment type="similarity">
    <text evidence="2">Belongs to the VKOR family.</text>
</comment>
<dbReference type="EMBL" id="RAQM01000012">
    <property type="protein sequence ID" value="RKF02903.1"/>
    <property type="molecule type" value="Genomic_DNA"/>
</dbReference>
<dbReference type="SUPFAM" id="SSF52833">
    <property type="entry name" value="Thioredoxin-like"/>
    <property type="match status" value="1"/>
</dbReference>
<protein>
    <submittedName>
        <fullName evidence="12">Peptidase C39-like protein</fullName>
    </submittedName>
</protein>
<dbReference type="CDD" id="cd02972">
    <property type="entry name" value="DsbA_family"/>
    <property type="match status" value="1"/>
</dbReference>
<keyword evidence="4" id="KW-0874">Quinone</keyword>
<accession>A0A420DYN1</accession>
<dbReference type="InterPro" id="IPR036249">
    <property type="entry name" value="Thioredoxin-like_sf"/>
</dbReference>